<dbReference type="Proteomes" id="UP000627166">
    <property type="component" value="Unassembled WGS sequence"/>
</dbReference>
<proteinExistence type="predicted"/>
<reference evidence="2 3" key="1">
    <citation type="submission" date="2020-08" db="EMBL/GenBank/DDBJ databases">
        <title>A Genomic Blueprint of the Chicken Gut Microbiome.</title>
        <authorList>
            <person name="Gilroy R."/>
            <person name="Ravi A."/>
            <person name="Getino M."/>
            <person name="Pursley I."/>
            <person name="Horton D.L."/>
            <person name="Alikhan N.-F."/>
            <person name="Baker D."/>
            <person name="Gharbi K."/>
            <person name="Hall N."/>
            <person name="Watson M."/>
            <person name="Adriaenssens E.M."/>
            <person name="Foster-Nyarko E."/>
            <person name="Jarju S."/>
            <person name="Secka A."/>
            <person name="Antonio M."/>
            <person name="Oren A."/>
            <person name="Chaudhuri R."/>
            <person name="La Ragione R.M."/>
            <person name="Hildebrand F."/>
            <person name="Pallen M.J."/>
        </authorList>
    </citation>
    <scope>NUCLEOTIDE SEQUENCE [LARGE SCALE GENOMIC DNA]</scope>
    <source>
        <strain evidence="2 3">N37</strain>
    </source>
</reference>
<dbReference type="SUPFAM" id="SSF52218">
    <property type="entry name" value="Flavoproteins"/>
    <property type="match status" value="1"/>
</dbReference>
<protein>
    <submittedName>
        <fullName evidence="2">NAD(P)H-dependent oxidoreductase</fullName>
    </submittedName>
</protein>
<dbReference type="EMBL" id="JACSQB010000064">
    <property type="protein sequence ID" value="MBD8047207.1"/>
    <property type="molecule type" value="Genomic_DNA"/>
</dbReference>
<comment type="caution">
    <text evidence="2">The sequence shown here is derived from an EMBL/GenBank/DDBJ whole genome shotgun (WGS) entry which is preliminary data.</text>
</comment>
<keyword evidence="3" id="KW-1185">Reference proteome</keyword>
<feature type="domain" description="NADPH-dependent FMN reductase-like" evidence="1">
    <location>
        <begin position="160"/>
        <end position="318"/>
    </location>
</feature>
<evidence type="ECO:0000313" key="3">
    <source>
        <dbReference type="Proteomes" id="UP000627166"/>
    </source>
</evidence>
<accession>A0ABR8YSG4</accession>
<gene>
    <name evidence="2" type="ORF">H9637_09200</name>
</gene>
<dbReference type="Gene3D" id="3.40.50.360">
    <property type="match status" value="1"/>
</dbReference>
<dbReference type="InterPro" id="IPR029039">
    <property type="entry name" value="Flavoprotein-like_sf"/>
</dbReference>
<dbReference type="Pfam" id="PF03358">
    <property type="entry name" value="FMN_red"/>
    <property type="match status" value="1"/>
</dbReference>
<name>A0ABR8YSG4_9CLOT</name>
<dbReference type="RefSeq" id="WP_191740178.1">
    <property type="nucleotide sequence ID" value="NZ_JACSQB010000064.1"/>
</dbReference>
<sequence>MLYIINPRKKTSKILQHMISQFTHENYTIVQDESINLNNKKILLAIDVDETLSDINMLKFMKKLIKKDKNGFLGSYCGIICASVSELGTKDTCQDIVFLANSMGATFIGHPMVEAIKGLINFSTWQKVLNIPLYDILIERCKILNERLRNFQFEKYEELNVTVLYSTPNKVSNSLDLWRMVKSNFDASINIKEILIENGSIQDCKGCGYKVCTHYGKDNKCFYGGPMISDVLPSIEKSNVIVWICPNYNDAIAANLTAVMNRLTVLYNKKPFHDKVTFGIIVSGNSGGDSVAKQLIGALNLNKGFMLPPKAFLLATANDPKSIFNYKDVDKLAKNFSERIKAIQNSQCTIHT</sequence>
<evidence type="ECO:0000259" key="1">
    <source>
        <dbReference type="Pfam" id="PF03358"/>
    </source>
</evidence>
<dbReference type="InterPro" id="IPR005025">
    <property type="entry name" value="FMN_Rdtase-like_dom"/>
</dbReference>
<evidence type="ECO:0000313" key="2">
    <source>
        <dbReference type="EMBL" id="MBD8047207.1"/>
    </source>
</evidence>
<organism evidence="2 3">
    <name type="scientific">Clostridium faecium</name>
    <dbReference type="NCBI Taxonomy" id="2762223"/>
    <lineage>
        <taxon>Bacteria</taxon>
        <taxon>Bacillati</taxon>
        <taxon>Bacillota</taxon>
        <taxon>Clostridia</taxon>
        <taxon>Eubacteriales</taxon>
        <taxon>Clostridiaceae</taxon>
        <taxon>Clostridium</taxon>
    </lineage>
</organism>